<keyword evidence="1" id="KW-0472">Membrane</keyword>
<evidence type="ECO:0000256" key="1">
    <source>
        <dbReference type="SAM" id="Phobius"/>
    </source>
</evidence>
<dbReference type="EMBL" id="GEVK01000235">
    <property type="protein sequence ID" value="JAU52597.1"/>
    <property type="molecule type" value="Transcribed_RNA"/>
</dbReference>
<accession>A0A1J3GBX0</accession>
<sequence length="154" mass="16693">MSSATSVTKMNLVSSLVSLVTSIFVKSAPIYHRKCRMSFTRSILWSFVSEKLIKNLYTSSALVVGICPQALITSVKIAKSTLICLVPSCRAFSGAGMLKKSSITATLTCLRGVDQVQTPEVLVSCVSFHSHLLQYVTVAFIVIPLFTSLALIFP</sequence>
<evidence type="ECO:0000313" key="2">
    <source>
        <dbReference type="EMBL" id="JAU52597.1"/>
    </source>
</evidence>
<feature type="transmembrane region" description="Helical" evidence="1">
    <location>
        <begin position="132"/>
        <end position="153"/>
    </location>
</feature>
<protein>
    <submittedName>
        <fullName evidence="2">Uncharacterized protein</fullName>
    </submittedName>
</protein>
<name>A0A1J3GBX0_NOCCA</name>
<gene>
    <name evidence="2" type="ORF">LC_TR13669_c4_g1_i1_g.47512</name>
</gene>
<dbReference type="AlphaFoldDB" id="A0A1J3GBX0"/>
<reference evidence="2" key="1">
    <citation type="submission" date="2016-07" db="EMBL/GenBank/DDBJ databases">
        <title>De novo transcriptome assembly of four accessions of the metal hyperaccumulator plant Noccaea caerulescens.</title>
        <authorList>
            <person name="Blande D."/>
            <person name="Halimaa P."/>
            <person name="Tervahauta A.I."/>
            <person name="Aarts M.G."/>
            <person name="Karenlampi S.O."/>
        </authorList>
    </citation>
    <scope>NUCLEOTIDE SEQUENCE</scope>
</reference>
<proteinExistence type="predicted"/>
<keyword evidence="1" id="KW-1133">Transmembrane helix</keyword>
<organism evidence="2">
    <name type="scientific">Noccaea caerulescens</name>
    <name type="common">Alpine penny-cress</name>
    <name type="synonym">Thlaspi caerulescens</name>
    <dbReference type="NCBI Taxonomy" id="107243"/>
    <lineage>
        <taxon>Eukaryota</taxon>
        <taxon>Viridiplantae</taxon>
        <taxon>Streptophyta</taxon>
        <taxon>Embryophyta</taxon>
        <taxon>Tracheophyta</taxon>
        <taxon>Spermatophyta</taxon>
        <taxon>Magnoliopsida</taxon>
        <taxon>eudicotyledons</taxon>
        <taxon>Gunneridae</taxon>
        <taxon>Pentapetalae</taxon>
        <taxon>rosids</taxon>
        <taxon>malvids</taxon>
        <taxon>Brassicales</taxon>
        <taxon>Brassicaceae</taxon>
        <taxon>Coluteocarpeae</taxon>
        <taxon>Noccaea</taxon>
    </lineage>
</organism>
<keyword evidence="1" id="KW-0812">Transmembrane</keyword>